<keyword evidence="2" id="KW-1185">Reference proteome</keyword>
<dbReference type="RefSeq" id="WP_262989314.1">
    <property type="nucleotide sequence ID" value="NZ_JAOTEN010000001.1"/>
</dbReference>
<dbReference type="Proteomes" id="UP001208114">
    <property type="component" value="Unassembled WGS sequence"/>
</dbReference>
<proteinExistence type="predicted"/>
<dbReference type="EMBL" id="JAOTEN010000001">
    <property type="protein sequence ID" value="MCU7613467.1"/>
    <property type="molecule type" value="Genomic_DNA"/>
</dbReference>
<reference evidence="2" key="1">
    <citation type="submission" date="2023-07" db="EMBL/GenBank/DDBJ databases">
        <title>Chryseobacterium sp. GMJ5 Genome sequencing and assembly.</title>
        <authorList>
            <person name="Jung Y."/>
        </authorList>
    </citation>
    <scope>NUCLEOTIDE SEQUENCE [LARGE SCALE GENOMIC DNA]</scope>
    <source>
        <strain evidence="2">GMJ5</strain>
    </source>
</reference>
<sequence>MQTNLTAEYKISEYFKINIFNKNNRYIWLYDGESYRMNFPRSITGLENITEKSEYIAGLFDIHEPTSINNIIPAFYKDEKDFRKMHQLIMKGKMGIFTGYIIGNKRMQISCSQYGFFLTITHRY</sequence>
<evidence type="ECO:0000313" key="2">
    <source>
        <dbReference type="Proteomes" id="UP001208114"/>
    </source>
</evidence>
<comment type="caution">
    <text evidence="1">The sequence shown here is derived from an EMBL/GenBank/DDBJ whole genome shotgun (WGS) entry which is preliminary data.</text>
</comment>
<gene>
    <name evidence="1" type="ORF">N0B16_03375</name>
</gene>
<name>A0ABT2VTY8_9FLAO</name>
<accession>A0ABT2VTY8</accession>
<organism evidence="1 2">
    <name type="scientific">Chryseobacterium gilvum</name>
    <dbReference type="NCBI Taxonomy" id="2976534"/>
    <lineage>
        <taxon>Bacteria</taxon>
        <taxon>Pseudomonadati</taxon>
        <taxon>Bacteroidota</taxon>
        <taxon>Flavobacteriia</taxon>
        <taxon>Flavobacteriales</taxon>
        <taxon>Weeksellaceae</taxon>
        <taxon>Chryseobacterium group</taxon>
        <taxon>Chryseobacterium</taxon>
    </lineage>
</organism>
<evidence type="ECO:0000313" key="1">
    <source>
        <dbReference type="EMBL" id="MCU7613467.1"/>
    </source>
</evidence>
<protein>
    <submittedName>
        <fullName evidence="1">Uncharacterized protein</fullName>
    </submittedName>
</protein>